<organism evidence="4 5">
    <name type="scientific">Echinococcus granulosus</name>
    <name type="common">Hydatid tapeworm</name>
    <dbReference type="NCBI Taxonomy" id="6210"/>
    <lineage>
        <taxon>Eukaryota</taxon>
        <taxon>Metazoa</taxon>
        <taxon>Spiralia</taxon>
        <taxon>Lophotrochozoa</taxon>
        <taxon>Platyhelminthes</taxon>
        <taxon>Cestoda</taxon>
        <taxon>Eucestoda</taxon>
        <taxon>Cyclophyllidea</taxon>
        <taxon>Taeniidae</taxon>
        <taxon>Echinococcus</taxon>
        <taxon>Echinococcus granulosus group</taxon>
    </lineage>
</organism>
<dbReference type="InterPro" id="IPR051320">
    <property type="entry name" value="Viral_Replic_Matur_Polypro"/>
</dbReference>
<dbReference type="InterPro" id="IPR043784">
    <property type="entry name" value="DUF5726"/>
</dbReference>
<dbReference type="Proteomes" id="UP000019149">
    <property type="component" value="Unassembled WGS sequence"/>
</dbReference>
<feature type="compositionally biased region" description="Basic and acidic residues" evidence="1">
    <location>
        <begin position="335"/>
        <end position="345"/>
    </location>
</feature>
<dbReference type="AlphaFoldDB" id="W6UB57"/>
<evidence type="ECO:0000313" key="5">
    <source>
        <dbReference type="Proteomes" id="UP000019149"/>
    </source>
</evidence>
<dbReference type="OrthoDB" id="116078at2759"/>
<comment type="caution">
    <text evidence="4">The sequence shown here is derived from an EMBL/GenBank/DDBJ whole genome shotgun (WGS) entry which is preliminary data.</text>
</comment>
<protein>
    <submittedName>
        <fullName evidence="4">Retrovirus-related Pol polyprotein from transposon 297</fullName>
    </submittedName>
</protein>
<dbReference type="CTD" id="36342216"/>
<reference evidence="4 5" key="1">
    <citation type="journal article" date="2013" name="Nat. Genet.">
        <title>The genome of the hydatid tapeworm Echinococcus granulosus.</title>
        <authorList>
            <person name="Zheng H."/>
            <person name="Zhang W."/>
            <person name="Zhang L."/>
            <person name="Zhang Z."/>
            <person name="Li J."/>
            <person name="Lu G."/>
            <person name="Zhu Y."/>
            <person name="Wang Y."/>
            <person name="Huang Y."/>
            <person name="Liu J."/>
            <person name="Kang H."/>
            <person name="Chen J."/>
            <person name="Wang L."/>
            <person name="Chen A."/>
            <person name="Yu S."/>
            <person name="Gao Z."/>
            <person name="Jin L."/>
            <person name="Gu W."/>
            <person name="Wang Z."/>
            <person name="Zhao L."/>
            <person name="Shi B."/>
            <person name="Wen H."/>
            <person name="Lin R."/>
            <person name="Jones M.K."/>
            <person name="Brejova B."/>
            <person name="Vinar T."/>
            <person name="Zhao G."/>
            <person name="McManus D.P."/>
            <person name="Chen Z."/>
            <person name="Zhou Y."/>
            <person name="Wang S."/>
        </authorList>
    </citation>
    <scope>NUCLEOTIDE SEQUENCE [LARGE SCALE GENOMIC DNA]</scope>
</reference>
<gene>
    <name evidence="4" type="ORF">EGR_06501</name>
</gene>
<dbReference type="InterPro" id="IPR000477">
    <property type="entry name" value="RT_dom"/>
</dbReference>
<proteinExistence type="predicted"/>
<dbReference type="InterPro" id="IPR043502">
    <property type="entry name" value="DNA/RNA_pol_sf"/>
</dbReference>
<evidence type="ECO:0000259" key="3">
    <source>
        <dbReference type="Pfam" id="PF18996"/>
    </source>
</evidence>
<feature type="compositionally biased region" description="Polar residues" evidence="1">
    <location>
        <begin position="239"/>
        <end position="251"/>
    </location>
</feature>
<dbReference type="EMBL" id="APAU02000058">
    <property type="protein sequence ID" value="EUB58618.1"/>
    <property type="molecule type" value="Genomic_DNA"/>
</dbReference>
<dbReference type="KEGG" id="egl:EGR_06501"/>
<feature type="compositionally biased region" description="Polar residues" evidence="1">
    <location>
        <begin position="258"/>
        <end position="271"/>
    </location>
</feature>
<dbReference type="Gene3D" id="3.30.70.270">
    <property type="match status" value="1"/>
</dbReference>
<feature type="domain" description="Reverse transcriptase" evidence="2">
    <location>
        <begin position="138"/>
        <end position="225"/>
    </location>
</feature>
<accession>W6UB57</accession>
<evidence type="ECO:0000259" key="2">
    <source>
        <dbReference type="Pfam" id="PF00078"/>
    </source>
</evidence>
<evidence type="ECO:0000256" key="1">
    <source>
        <dbReference type="SAM" id="MobiDB-lite"/>
    </source>
</evidence>
<feature type="domain" description="DUF5726" evidence="3">
    <location>
        <begin position="41"/>
        <end position="123"/>
    </location>
</feature>
<name>W6UB57_ECHGR</name>
<dbReference type="InterPro" id="IPR043128">
    <property type="entry name" value="Rev_trsase/Diguanyl_cyclase"/>
</dbReference>
<dbReference type="PANTHER" id="PTHR33064:SF37">
    <property type="entry name" value="RIBONUCLEASE H"/>
    <property type="match status" value="1"/>
</dbReference>
<dbReference type="Pfam" id="PF18996">
    <property type="entry name" value="DUF5726"/>
    <property type="match status" value="1"/>
</dbReference>
<dbReference type="RefSeq" id="XP_024349814.1">
    <property type="nucleotide sequence ID" value="XM_024495750.1"/>
</dbReference>
<evidence type="ECO:0000313" key="4">
    <source>
        <dbReference type="EMBL" id="EUB58618.1"/>
    </source>
</evidence>
<dbReference type="CDD" id="cd01647">
    <property type="entry name" value="RT_LTR"/>
    <property type="match status" value="1"/>
</dbReference>
<keyword evidence="5" id="KW-1185">Reference proteome</keyword>
<dbReference type="STRING" id="6210.W6UB57"/>
<feature type="compositionally biased region" description="Basic and acidic residues" evidence="1">
    <location>
        <begin position="306"/>
        <end position="327"/>
    </location>
</feature>
<feature type="region of interest" description="Disordered" evidence="1">
    <location>
        <begin position="237"/>
        <end position="271"/>
    </location>
</feature>
<feature type="region of interest" description="Disordered" evidence="1">
    <location>
        <begin position="288"/>
        <end position="349"/>
    </location>
</feature>
<dbReference type="GeneID" id="36342216"/>
<dbReference type="SUPFAM" id="SSF56672">
    <property type="entry name" value="DNA/RNA polymerases"/>
    <property type="match status" value="1"/>
</dbReference>
<dbReference type="PANTHER" id="PTHR33064">
    <property type="entry name" value="POL PROTEIN"/>
    <property type="match status" value="1"/>
</dbReference>
<dbReference type="Pfam" id="PF00078">
    <property type="entry name" value="RVT_1"/>
    <property type="match status" value="1"/>
</dbReference>
<sequence>MTKPHQSLCSKSVKAREGKINEPHPTLVIAPVDFVSFMDHMNFEERLNTSKSSLYLYPQCQKIHLILRPAAFDSGITYDIDIDQCCATLAQLFIDREEQTLTWDFFLLFQKADEDDEECAKYLQHPAERGFSCCLPNKVEFRTMSFGIRNAAATFQRLTQTTLIGLCPNHCIIYLDGILVFGRNIREHSANRKLVLDCLQDAGLTLNPKECRFLQRSVTSLGHTVSSNRMAFTEDRAQQVRTWSTPTSQTKADFPTWKTPQVSSPMEQGPISSESALTCKLHNYVPQPVAVQQGPPPVGYEEEDCAPTKDGKPPDGNYERNSNKYDKTPSPLVFQEHEGQGRGDQRTPSYISTCLVKYKPTEDKITAATYDLHFPLRNS</sequence>